<name>A0ABR2KDH7_9EUKA</name>
<evidence type="ECO:0000256" key="3">
    <source>
        <dbReference type="ARBA" id="ARBA00022692"/>
    </source>
</evidence>
<dbReference type="Pfam" id="PF00324">
    <property type="entry name" value="AA_permease"/>
    <property type="match status" value="1"/>
</dbReference>
<keyword evidence="6 8" id="KW-0472">Membrane</keyword>
<evidence type="ECO:0000313" key="10">
    <source>
        <dbReference type="EMBL" id="KAK8889165.1"/>
    </source>
</evidence>
<feature type="transmembrane region" description="Helical" evidence="8">
    <location>
        <begin position="194"/>
        <end position="215"/>
    </location>
</feature>
<proteinExistence type="predicted"/>
<dbReference type="PANTHER" id="PTHR43341">
    <property type="entry name" value="AMINO ACID PERMEASE"/>
    <property type="match status" value="1"/>
</dbReference>
<feature type="transmembrane region" description="Helical" evidence="8">
    <location>
        <begin position="116"/>
        <end position="134"/>
    </location>
</feature>
<dbReference type="Gene3D" id="1.20.1740.10">
    <property type="entry name" value="Amino acid/polyamine transporter I"/>
    <property type="match status" value="1"/>
</dbReference>
<dbReference type="PANTHER" id="PTHR43341:SF1">
    <property type="entry name" value="GENERAL AMINO-ACID PERMEASE GAP1"/>
    <property type="match status" value="1"/>
</dbReference>
<feature type="transmembrane region" description="Helical" evidence="8">
    <location>
        <begin position="489"/>
        <end position="509"/>
    </location>
</feature>
<comment type="subcellular location">
    <subcellularLocation>
        <location evidence="1">Membrane</location>
        <topology evidence="1">Multi-pass membrane protein</topology>
    </subcellularLocation>
</comment>
<feature type="transmembrane region" description="Helical" evidence="8">
    <location>
        <begin position="324"/>
        <end position="347"/>
    </location>
</feature>
<evidence type="ECO:0000256" key="6">
    <source>
        <dbReference type="ARBA" id="ARBA00023136"/>
    </source>
</evidence>
<comment type="caution">
    <text evidence="10">The sequence shown here is derived from an EMBL/GenBank/DDBJ whole genome shotgun (WGS) entry which is preliminary data.</text>
</comment>
<reference evidence="10 11" key="1">
    <citation type="submission" date="2024-04" db="EMBL/GenBank/DDBJ databases">
        <title>Tritrichomonas musculus Genome.</title>
        <authorList>
            <person name="Alves-Ferreira E."/>
            <person name="Grigg M."/>
            <person name="Lorenzi H."/>
            <person name="Galac M."/>
        </authorList>
    </citation>
    <scope>NUCLEOTIDE SEQUENCE [LARGE SCALE GENOMIC DNA]</scope>
    <source>
        <strain evidence="10 11">EAF2021</strain>
    </source>
</reference>
<feature type="transmembrane region" description="Helical" evidence="8">
    <location>
        <begin position="386"/>
        <end position="404"/>
    </location>
</feature>
<dbReference type="EMBL" id="JAPFFF010000005">
    <property type="protein sequence ID" value="KAK8889165.1"/>
    <property type="molecule type" value="Genomic_DNA"/>
</dbReference>
<evidence type="ECO:0000256" key="2">
    <source>
        <dbReference type="ARBA" id="ARBA00022448"/>
    </source>
</evidence>
<feature type="transmembrane region" description="Helical" evidence="8">
    <location>
        <begin position="424"/>
        <end position="443"/>
    </location>
</feature>
<evidence type="ECO:0000256" key="4">
    <source>
        <dbReference type="ARBA" id="ARBA00022970"/>
    </source>
</evidence>
<keyword evidence="2" id="KW-0813">Transport</keyword>
<evidence type="ECO:0000256" key="8">
    <source>
        <dbReference type="SAM" id="Phobius"/>
    </source>
</evidence>
<organism evidence="10 11">
    <name type="scientific">Tritrichomonas musculus</name>
    <dbReference type="NCBI Taxonomy" id="1915356"/>
    <lineage>
        <taxon>Eukaryota</taxon>
        <taxon>Metamonada</taxon>
        <taxon>Parabasalia</taxon>
        <taxon>Tritrichomonadida</taxon>
        <taxon>Tritrichomonadidae</taxon>
        <taxon>Tritrichomonas</taxon>
    </lineage>
</organism>
<feature type="domain" description="Amino acid permease/ SLC12A" evidence="9">
    <location>
        <begin position="48"/>
        <end position="508"/>
    </location>
</feature>
<feature type="transmembrane region" description="Helical" evidence="8">
    <location>
        <begin position="164"/>
        <end position="182"/>
    </location>
</feature>
<evidence type="ECO:0000313" key="11">
    <source>
        <dbReference type="Proteomes" id="UP001470230"/>
    </source>
</evidence>
<sequence length="592" mass="65221">MNTAAVVSFDSSPIDDIEDSTKMMSSVDKEKLHKTETKSLERGILSWHVSLISLGGIIGSCYFLGLGLTFSEMGPVAVLIAYFIAGMAVYGVMQSFAELLVNIPRHGSFVSYNREFLGQFAAAAIGWAFWANWVVYVPSECLAFATFMNYFYTIPFSNKAWSDFVWGIACLFILTLINLYHVKWFGYIESIMSIMKILAIVFFVVCAVLIFFGLIGSNIHPFLDSGGIIGNRIITSGEGSLTDKLFPHGGFVIVTYMILTLVNFQGSEIVGLSAAETQNPEVNVPHACKSVAIRIILIYLIPVLCLIFIVPYSKANLEESIFSYALTSYGLGWAAKIFTFITLVAAFSCANSGLYGTVRCLYGLSIEAMAPSFLSRLNKFNAPQNATLFTLLFIWAVFILGFLSESLHVWGEKGLPLYANLLGISGFTGTLAWVGIIVSQIIFRIRLKKRGYTPDALTVKASFFPVLEVLSVIVQVAGMVFLIFEDGGWIIFVISLIIIILPLVIYFILLRLHKVRTEIVYAGDEACFDKKYPPLAGSSEYVNMHHLDIDLPHEGSGSEGAQDNSQPSNDDTEKPQESINNSSEPSQMSDGD</sequence>
<evidence type="ECO:0000256" key="1">
    <source>
        <dbReference type="ARBA" id="ARBA00004141"/>
    </source>
</evidence>
<dbReference type="Proteomes" id="UP001470230">
    <property type="component" value="Unassembled WGS sequence"/>
</dbReference>
<evidence type="ECO:0000256" key="5">
    <source>
        <dbReference type="ARBA" id="ARBA00022989"/>
    </source>
</evidence>
<keyword evidence="5 8" id="KW-1133">Transmembrane helix</keyword>
<feature type="compositionally biased region" description="Polar residues" evidence="7">
    <location>
        <begin position="577"/>
        <end position="592"/>
    </location>
</feature>
<evidence type="ECO:0000259" key="9">
    <source>
        <dbReference type="Pfam" id="PF00324"/>
    </source>
</evidence>
<feature type="transmembrane region" description="Helical" evidence="8">
    <location>
        <begin position="463"/>
        <end position="483"/>
    </location>
</feature>
<feature type="transmembrane region" description="Helical" evidence="8">
    <location>
        <begin position="76"/>
        <end position="96"/>
    </location>
</feature>
<feature type="compositionally biased region" description="Polar residues" evidence="7">
    <location>
        <begin position="559"/>
        <end position="569"/>
    </location>
</feature>
<protein>
    <submittedName>
        <fullName evidence="10">Lysine permease</fullName>
    </submittedName>
</protein>
<keyword evidence="3 8" id="KW-0812">Transmembrane</keyword>
<feature type="region of interest" description="Disordered" evidence="7">
    <location>
        <begin position="550"/>
        <end position="592"/>
    </location>
</feature>
<keyword evidence="11" id="KW-1185">Reference proteome</keyword>
<dbReference type="InterPro" id="IPR004841">
    <property type="entry name" value="AA-permease/SLC12A_dom"/>
</dbReference>
<dbReference type="InterPro" id="IPR050524">
    <property type="entry name" value="APC_YAT"/>
</dbReference>
<keyword evidence="4" id="KW-0029">Amino-acid transport</keyword>
<accession>A0ABR2KDH7</accession>
<feature type="transmembrane region" description="Helical" evidence="8">
    <location>
        <begin position="291"/>
        <end position="312"/>
    </location>
</feature>
<evidence type="ECO:0000256" key="7">
    <source>
        <dbReference type="SAM" id="MobiDB-lite"/>
    </source>
</evidence>
<feature type="transmembrane region" description="Helical" evidence="8">
    <location>
        <begin position="44"/>
        <end position="64"/>
    </location>
</feature>
<gene>
    <name evidence="10" type="ORF">M9Y10_033910</name>
</gene>